<name>A0A0K2B1U9_STRA7</name>
<dbReference type="Gene3D" id="3.40.50.150">
    <property type="entry name" value="Vaccinia Virus protein VP39"/>
    <property type="match status" value="1"/>
</dbReference>
<dbReference type="GO" id="GO:0008168">
    <property type="term" value="F:methyltransferase activity"/>
    <property type="evidence" value="ECO:0007669"/>
    <property type="project" value="TreeGrafter"/>
</dbReference>
<evidence type="ECO:0000313" key="2">
    <source>
        <dbReference type="EMBL" id="AKZ59259.1"/>
    </source>
</evidence>
<evidence type="ECO:0000313" key="3">
    <source>
        <dbReference type="Proteomes" id="UP000061018"/>
    </source>
</evidence>
<reference evidence="3" key="1">
    <citation type="journal article" date="2015" name="J. Biotechnol.">
        <title>Complete genome sequence of Streptomyces ambofaciens ATCC 23877, the spiramycin producer.</title>
        <authorList>
            <person name="Thibessard A."/>
            <person name="Haas D."/>
            <person name="Gerbaud C."/>
            <person name="Aigle B."/>
            <person name="Lautru S."/>
            <person name="Pernodet J.L."/>
            <person name="Leblond P."/>
        </authorList>
    </citation>
    <scope>NUCLEOTIDE SEQUENCE [LARGE SCALE GENOMIC DNA]</scope>
    <source>
        <strain evidence="3">ATCC 23877 / 3486 / DSM 40053 / JCM 4204 / NBRC 12836 / NRRL B-2516</strain>
    </source>
</reference>
<protein>
    <recommendedName>
        <fullName evidence="1">Methyltransferase domain-containing protein</fullName>
    </recommendedName>
</protein>
<gene>
    <name evidence="2" type="ORF">SAM23877_6214</name>
</gene>
<accession>A0A0K2B1U9</accession>
<dbReference type="AlphaFoldDB" id="A0A0K2B1U9"/>
<organism evidence="2 3">
    <name type="scientific">Streptomyces ambofaciens (strain ATCC 23877 / 3486 / DSM 40053 / JCM 4204 / NBRC 12836 / NRRL B-2516)</name>
    <dbReference type="NCBI Taxonomy" id="278992"/>
    <lineage>
        <taxon>Bacteria</taxon>
        <taxon>Bacillati</taxon>
        <taxon>Actinomycetota</taxon>
        <taxon>Actinomycetes</taxon>
        <taxon>Kitasatosporales</taxon>
        <taxon>Streptomycetaceae</taxon>
        <taxon>Streptomyces</taxon>
    </lineage>
</organism>
<dbReference type="RefSeq" id="WP_053139614.1">
    <property type="nucleotide sequence ID" value="NZ_CP012382.1"/>
</dbReference>
<dbReference type="PANTHER" id="PTHR43591:SF24">
    <property type="entry name" value="2-METHOXY-6-POLYPRENYL-1,4-BENZOQUINOL METHYLASE, MITOCHONDRIAL"/>
    <property type="match status" value="1"/>
</dbReference>
<dbReference type="InterPro" id="IPR029063">
    <property type="entry name" value="SAM-dependent_MTases_sf"/>
</dbReference>
<dbReference type="Proteomes" id="UP000061018">
    <property type="component" value="Chromosome"/>
</dbReference>
<sequence length="279" mass="30423">MPKPRETAVYTHGHHESVLRSHTWRTAANSAAYLLGSLKPHMRILDVGCGPGTITADLAALVPDGHVTGVDRAPEIVERARATAAGRGAANTDFAVADVHALDHPDDTFCVVHAHQVLQHVGDPVRALREMRRVVKPGGIVAVRDADYGAMTWYPASPGLDDWLDLYRGVARANGGEPDAGRRLEAWALEAGFTDVTCTSATWTFSTPAEREWWSGLWAERTLASAYAGRAVEGGHATTERLRAVSAAWREWGERPDGWFSVPHGEILCRKEVRNAPDR</sequence>
<dbReference type="KEGG" id="samb:SAM23877_6214"/>
<dbReference type="STRING" id="1889.SAM40697_5572"/>
<proteinExistence type="predicted"/>
<dbReference type="EMBL" id="CP012382">
    <property type="protein sequence ID" value="AKZ59259.1"/>
    <property type="molecule type" value="Genomic_DNA"/>
</dbReference>
<dbReference type="PANTHER" id="PTHR43591">
    <property type="entry name" value="METHYLTRANSFERASE"/>
    <property type="match status" value="1"/>
</dbReference>
<dbReference type="Pfam" id="PF13847">
    <property type="entry name" value="Methyltransf_31"/>
    <property type="match status" value="1"/>
</dbReference>
<dbReference type="CDD" id="cd02440">
    <property type="entry name" value="AdoMet_MTases"/>
    <property type="match status" value="1"/>
</dbReference>
<dbReference type="SUPFAM" id="SSF53335">
    <property type="entry name" value="S-adenosyl-L-methionine-dependent methyltransferases"/>
    <property type="match status" value="1"/>
</dbReference>
<feature type="domain" description="Methyltransferase" evidence="1">
    <location>
        <begin position="39"/>
        <end position="155"/>
    </location>
</feature>
<evidence type="ECO:0000259" key="1">
    <source>
        <dbReference type="Pfam" id="PF13847"/>
    </source>
</evidence>
<dbReference type="InterPro" id="IPR025714">
    <property type="entry name" value="Methyltranfer_dom"/>
</dbReference>